<keyword evidence="3" id="KW-1185">Reference proteome</keyword>
<organism evidence="2 3">
    <name type="scientific">Nesidiocoris tenuis</name>
    <dbReference type="NCBI Taxonomy" id="355587"/>
    <lineage>
        <taxon>Eukaryota</taxon>
        <taxon>Metazoa</taxon>
        <taxon>Ecdysozoa</taxon>
        <taxon>Arthropoda</taxon>
        <taxon>Hexapoda</taxon>
        <taxon>Insecta</taxon>
        <taxon>Pterygota</taxon>
        <taxon>Neoptera</taxon>
        <taxon>Paraneoptera</taxon>
        <taxon>Hemiptera</taxon>
        <taxon>Heteroptera</taxon>
        <taxon>Panheteroptera</taxon>
        <taxon>Cimicomorpha</taxon>
        <taxon>Miridae</taxon>
        <taxon>Dicyphina</taxon>
        <taxon>Nesidiocoris</taxon>
    </lineage>
</organism>
<name>A0ABN7BD69_9HEMI</name>
<accession>A0ABN7BD69</accession>
<evidence type="ECO:0000256" key="1">
    <source>
        <dbReference type="ARBA" id="ARBA00008738"/>
    </source>
</evidence>
<protein>
    <submittedName>
        <fullName evidence="2">Uncharacterized protein</fullName>
    </submittedName>
</protein>
<dbReference type="Proteomes" id="UP001307889">
    <property type="component" value="Chromosome 13"/>
</dbReference>
<dbReference type="PANTHER" id="PTHR31516">
    <property type="entry name" value="STABILIZER OF AXONEMAL MICROTUBULES 2"/>
    <property type="match status" value="1"/>
</dbReference>
<gene>
    <name evidence="2" type="ORF">NTJ_14442</name>
</gene>
<comment type="similarity">
    <text evidence="1">Belongs to the FAM154 family.</text>
</comment>
<dbReference type="EMBL" id="AP028921">
    <property type="protein sequence ID" value="BET01625.1"/>
    <property type="molecule type" value="Genomic_DNA"/>
</dbReference>
<sequence>MVEVAEQPKKKGGATWAPGHQYGLPCKCTQACGQKKLKYLQPDRPVSFKPHRVYMPTEGEFPDRTTYKLSYEAFDPKLLKGCRGVPVFIKENLVSAGEFYDKTTHKMSYGPWPGLMRPKQIYPRDHKLGGEGPISEMTTNRHDYTPKPIETSTQIIQAPALGLSTAKMEGDSVQSMSYRNPDMSKFTPPQSFKPAATYLPPEAPMDGETVHKLSYLPWDKSPEKMDMPWADQAKYSRPCIPFEGNTVYNGSYIPPGRLVEDQQGHCMGCYCMYPAECFDSNAQPPKDAIVCPTDYNPNTDPPRPPP</sequence>
<dbReference type="PANTHER" id="PTHR31516:SF17">
    <property type="entry name" value="STABILIZER OF AXONEMAL MICROTUBULES 2"/>
    <property type="match status" value="1"/>
</dbReference>
<reference evidence="2 3" key="1">
    <citation type="submission" date="2023-09" db="EMBL/GenBank/DDBJ databases">
        <title>Nesidiocoris tenuis whole genome shotgun sequence.</title>
        <authorList>
            <person name="Shibata T."/>
            <person name="Shimoda M."/>
            <person name="Kobayashi T."/>
            <person name="Uehara T."/>
        </authorList>
    </citation>
    <scope>NUCLEOTIDE SEQUENCE [LARGE SCALE GENOMIC DNA]</scope>
    <source>
        <strain evidence="2 3">Japan</strain>
    </source>
</reference>
<proteinExistence type="inferred from homology"/>
<evidence type="ECO:0000313" key="3">
    <source>
        <dbReference type="Proteomes" id="UP001307889"/>
    </source>
</evidence>
<evidence type="ECO:0000313" key="2">
    <source>
        <dbReference type="EMBL" id="BET01625.1"/>
    </source>
</evidence>
<dbReference type="InterPro" id="IPR033336">
    <property type="entry name" value="SAXO1/2"/>
</dbReference>